<dbReference type="AlphaFoldDB" id="A0A9R1XTF5"/>
<dbReference type="Pfam" id="PF22936">
    <property type="entry name" value="Pol_BBD"/>
    <property type="match status" value="1"/>
</dbReference>
<dbReference type="PANTHER" id="PTHR34222:SF88">
    <property type="entry name" value="ZINC FINGER, CCHC-TYPE"/>
    <property type="match status" value="1"/>
</dbReference>
<proteinExistence type="predicted"/>
<dbReference type="InterPro" id="IPR054722">
    <property type="entry name" value="PolX-like_BBD"/>
</dbReference>
<dbReference type="Proteomes" id="UP000235145">
    <property type="component" value="Unassembled WGS sequence"/>
</dbReference>
<keyword evidence="3" id="KW-1185">Reference proteome</keyword>
<evidence type="ECO:0000313" key="2">
    <source>
        <dbReference type="EMBL" id="KAJ0221014.1"/>
    </source>
</evidence>
<feature type="domain" description="Retrovirus-related Pol polyprotein from transposon TNT 1-94-like beta-barrel" evidence="1">
    <location>
        <begin position="229"/>
        <end position="277"/>
    </location>
</feature>
<name>A0A9R1XTF5_LACSA</name>
<gene>
    <name evidence="2" type="ORF">LSAT_V11C200080010</name>
</gene>
<accession>A0A9R1XTF5</accession>
<evidence type="ECO:0000259" key="1">
    <source>
        <dbReference type="Pfam" id="PF22936"/>
    </source>
</evidence>
<evidence type="ECO:0000313" key="3">
    <source>
        <dbReference type="Proteomes" id="UP000235145"/>
    </source>
</evidence>
<organism evidence="2 3">
    <name type="scientific">Lactuca sativa</name>
    <name type="common">Garden lettuce</name>
    <dbReference type="NCBI Taxonomy" id="4236"/>
    <lineage>
        <taxon>Eukaryota</taxon>
        <taxon>Viridiplantae</taxon>
        <taxon>Streptophyta</taxon>
        <taxon>Embryophyta</taxon>
        <taxon>Tracheophyta</taxon>
        <taxon>Spermatophyta</taxon>
        <taxon>Magnoliopsida</taxon>
        <taxon>eudicotyledons</taxon>
        <taxon>Gunneridae</taxon>
        <taxon>Pentapetalae</taxon>
        <taxon>asterids</taxon>
        <taxon>campanulids</taxon>
        <taxon>Asterales</taxon>
        <taxon>Asteraceae</taxon>
        <taxon>Cichorioideae</taxon>
        <taxon>Cichorieae</taxon>
        <taxon>Lactucinae</taxon>
        <taxon>Lactuca</taxon>
    </lineage>
</organism>
<dbReference type="PANTHER" id="PTHR34222">
    <property type="entry name" value="GAG_PRE-INTEGRS DOMAIN-CONTAINING PROTEIN"/>
    <property type="match status" value="1"/>
</dbReference>
<comment type="caution">
    <text evidence="2">The sequence shown here is derived from an EMBL/GenBank/DDBJ whole genome shotgun (WGS) entry which is preliminary data.</text>
</comment>
<dbReference type="EMBL" id="NBSK02000002">
    <property type="protein sequence ID" value="KAJ0221014.1"/>
    <property type="molecule type" value="Genomic_DNA"/>
</dbReference>
<protein>
    <recommendedName>
        <fullName evidence="1">Retrovirus-related Pol polyprotein from transposon TNT 1-94-like beta-barrel domain-containing protein</fullName>
    </recommendedName>
</protein>
<reference evidence="2 3" key="1">
    <citation type="journal article" date="2017" name="Nat. Commun.">
        <title>Genome assembly with in vitro proximity ligation data and whole-genome triplication in lettuce.</title>
        <authorList>
            <person name="Reyes-Chin-Wo S."/>
            <person name="Wang Z."/>
            <person name="Yang X."/>
            <person name="Kozik A."/>
            <person name="Arikit S."/>
            <person name="Song C."/>
            <person name="Xia L."/>
            <person name="Froenicke L."/>
            <person name="Lavelle D.O."/>
            <person name="Truco M.J."/>
            <person name="Xia R."/>
            <person name="Zhu S."/>
            <person name="Xu C."/>
            <person name="Xu H."/>
            <person name="Xu X."/>
            <person name="Cox K."/>
            <person name="Korf I."/>
            <person name="Meyers B.C."/>
            <person name="Michelmore R.W."/>
        </authorList>
    </citation>
    <scope>NUCLEOTIDE SEQUENCE [LARGE SCALE GENOMIC DNA]</scope>
    <source>
        <strain evidence="3">cv. Salinas</strain>
        <tissue evidence="2">Seedlings</tissue>
    </source>
</reference>
<sequence>MYGNSLSFVLMVLPVRRGIARDDRIAHTLISALLTQMHFWNMKDFFFTNNLASFIDETINQPNEGSPNLNAWKHSDSIINDWLTKSMKKEIQNSFKIINLFSSYFTKLRSIWDEIKSTFPTPRCMRGKCMCNLGKRLVEEKEKECIYEFLMGLDDVFCIVKTQILSTKPMPSLGTCYHLVPKMSNNEILPQQEKQTWKQSPPFRCAPIVANVEQEGIPIPGNFNFEPIWIIDSGATNHVAYRESVFTNFKKPENGIHVSIPNGDNFLIKGIGSVQLPNDVKIDDVMTYTRGSLLA</sequence>